<dbReference type="OrthoDB" id="570199at2"/>
<proteinExistence type="predicted"/>
<dbReference type="AlphaFoldDB" id="A0A1N7PBE1"/>
<name>A0A1N7PBE1_9GAMM</name>
<protein>
    <recommendedName>
        <fullName evidence="1">DUF4268 domain-containing protein</fullName>
    </recommendedName>
</protein>
<dbReference type="EMBL" id="FTOH01000009">
    <property type="protein sequence ID" value="SIT07870.1"/>
    <property type="molecule type" value="Genomic_DNA"/>
</dbReference>
<dbReference type="InterPro" id="IPR025364">
    <property type="entry name" value="DUF4268"/>
</dbReference>
<keyword evidence="3" id="KW-1185">Reference proteome</keyword>
<organism evidence="2 3">
    <name type="scientific">Thalassolituus maritimus</name>
    <dbReference type="NCBI Taxonomy" id="484498"/>
    <lineage>
        <taxon>Bacteria</taxon>
        <taxon>Pseudomonadati</taxon>
        <taxon>Pseudomonadota</taxon>
        <taxon>Gammaproteobacteria</taxon>
        <taxon>Oceanospirillales</taxon>
        <taxon>Oceanospirillaceae</taxon>
        <taxon>Thalassolituus</taxon>
    </lineage>
</organism>
<dbReference type="InterPro" id="IPR011856">
    <property type="entry name" value="tRNA_endonuc-like_dom_sf"/>
</dbReference>
<dbReference type="Proteomes" id="UP000185639">
    <property type="component" value="Unassembled WGS sequence"/>
</dbReference>
<evidence type="ECO:0000259" key="1">
    <source>
        <dbReference type="Pfam" id="PF14088"/>
    </source>
</evidence>
<dbReference type="GO" id="GO:0003676">
    <property type="term" value="F:nucleic acid binding"/>
    <property type="evidence" value="ECO:0007669"/>
    <property type="project" value="InterPro"/>
</dbReference>
<reference evidence="3" key="1">
    <citation type="submission" date="2017-01" db="EMBL/GenBank/DDBJ databases">
        <authorList>
            <person name="Varghese N."/>
            <person name="Submissions S."/>
        </authorList>
    </citation>
    <scope>NUCLEOTIDE SEQUENCE [LARGE SCALE GENOMIC DNA]</scope>
    <source>
        <strain evidence="3">DSM 24913</strain>
    </source>
</reference>
<evidence type="ECO:0000313" key="3">
    <source>
        <dbReference type="Proteomes" id="UP000185639"/>
    </source>
</evidence>
<dbReference type="Pfam" id="PF14088">
    <property type="entry name" value="DUF4268"/>
    <property type="match status" value="1"/>
</dbReference>
<dbReference type="Gene3D" id="3.40.1350.10">
    <property type="match status" value="1"/>
</dbReference>
<dbReference type="STRING" id="484498.SAMN05421686_10969"/>
<gene>
    <name evidence="2" type="ORF">SAMN05421686_10969</name>
</gene>
<feature type="domain" description="DUF4268" evidence="1">
    <location>
        <begin position="235"/>
        <end position="369"/>
    </location>
</feature>
<accession>A0A1N7PBE1</accession>
<evidence type="ECO:0000313" key="2">
    <source>
        <dbReference type="EMBL" id="SIT07870.1"/>
    </source>
</evidence>
<sequence>MAIYTIDSSNQNTPLELLEPATFAALDYKERNDIQEWIDKTPGCLGEPLLMLGKEFDGFDKSRDRLDLLAMDASGNLVVIENKRDDSGKDVVGQAIKYAAFCSTLSEQDIIKIHSKKFSNSDDSLQSARDDIESFLAEEQEYDSELGYNHDQRIIIVSGGYKPEAISAAVWVLEKNIDITLIKLDIYEIGEDANKTQLINIDRILPSADLSNELVRLKTEQQRTRSASQRAALHMQLWSEIQQRLNDSGINLFSVETISDRPYFNGKNIRGGLSINMGLNDKDARVEVRIRMNKAGATAKIFDWLQGHKNDIEKALSGYRVSWEPEAERKACRVAIRWEIDLKDESTHEKLIEQMVERTQKFHRVLRPILEEGLNTLGL</sequence>
<dbReference type="RefSeq" id="WP_076517100.1">
    <property type="nucleotide sequence ID" value="NZ_FTOH01000009.1"/>
</dbReference>